<comment type="caution">
    <text evidence="15">The sequence shown here is derived from an EMBL/GenBank/DDBJ whole genome shotgun (WGS) entry which is preliminary data.</text>
</comment>
<evidence type="ECO:0000256" key="1">
    <source>
        <dbReference type="ARBA" id="ARBA00000297"/>
    </source>
</evidence>
<accession>A0A3N9TFM8</accession>
<evidence type="ECO:0000256" key="3">
    <source>
        <dbReference type="ARBA" id="ARBA00011738"/>
    </source>
</evidence>
<dbReference type="Gene3D" id="3.30.1360.80">
    <property type="entry name" value="S-ribosylhomocysteinase (LuxS)"/>
    <property type="match status" value="1"/>
</dbReference>
<dbReference type="RefSeq" id="WP_124937337.1">
    <property type="nucleotide sequence ID" value="NZ_RJVQ01000004.1"/>
</dbReference>
<evidence type="ECO:0000256" key="7">
    <source>
        <dbReference type="ARBA" id="ARBA00022723"/>
    </source>
</evidence>
<dbReference type="InterPro" id="IPR037005">
    <property type="entry name" value="LuxS_sf"/>
</dbReference>
<evidence type="ECO:0000256" key="11">
    <source>
        <dbReference type="ARBA" id="ARBA00024654"/>
    </source>
</evidence>
<proteinExistence type="inferred from homology"/>
<comment type="cofactor">
    <cofactor evidence="14">
        <name>Fe cation</name>
        <dbReference type="ChEBI" id="CHEBI:24875"/>
    </cofactor>
    <text evidence="14">Binds 1 Fe cation per subunit.</text>
</comment>
<evidence type="ECO:0000256" key="12">
    <source>
        <dbReference type="ARBA" id="ARBA00030600"/>
    </source>
</evidence>
<evidence type="ECO:0000256" key="8">
    <source>
        <dbReference type="ARBA" id="ARBA00022929"/>
    </source>
</evidence>
<dbReference type="InterPro" id="IPR003815">
    <property type="entry name" value="S-ribosylhomocysteinase"/>
</dbReference>
<comment type="similarity">
    <text evidence="2 14">Belongs to the LuxS family.</text>
</comment>
<dbReference type="NCBIfam" id="NF002602">
    <property type="entry name" value="PRK02260.1-2"/>
    <property type="match status" value="1"/>
</dbReference>
<dbReference type="EC" id="4.4.1.21" evidence="4 14"/>
<gene>
    <name evidence="14" type="primary">luxS</name>
    <name evidence="15" type="ORF">EES38_11505</name>
</gene>
<dbReference type="PANTHER" id="PTHR35799">
    <property type="entry name" value="S-RIBOSYLHOMOCYSTEINE LYASE"/>
    <property type="match status" value="1"/>
</dbReference>
<dbReference type="InterPro" id="IPR011249">
    <property type="entry name" value="Metalloenz_LuxS/M16"/>
</dbReference>
<evidence type="ECO:0000313" key="16">
    <source>
        <dbReference type="Proteomes" id="UP000281112"/>
    </source>
</evidence>
<dbReference type="Pfam" id="PF02664">
    <property type="entry name" value="LuxS"/>
    <property type="match status" value="1"/>
</dbReference>
<evidence type="ECO:0000313" key="15">
    <source>
        <dbReference type="EMBL" id="RQW62939.1"/>
    </source>
</evidence>
<dbReference type="AlphaFoldDB" id="A0A3N9TFM8"/>
<dbReference type="FunFam" id="3.30.1360.80:FF:000001">
    <property type="entry name" value="S-ribosylhomocysteine lyase"/>
    <property type="match status" value="1"/>
</dbReference>
<feature type="binding site" evidence="14">
    <location>
        <position position="58"/>
    </location>
    <ligand>
        <name>Fe cation</name>
        <dbReference type="ChEBI" id="CHEBI:24875"/>
    </ligand>
</feature>
<comment type="subunit">
    <text evidence="3 14">Homodimer.</text>
</comment>
<sequence length="172" mass="18914">MPLLDSFTVDHTRMNAPAVRVAKKMTTPKGDTITVFDLRFTAPNKDILSEKGIHTLEHLYAGFMRAHLNGSNVEIIDISPMGCRTGFYMSLIGTPTEKQVADAWLASMNDVLTVESQDKIPELNVYQCGTAKMHSLEEAKGIAQAIIDAGISVNKNDELALPESMLNELKVH</sequence>
<dbReference type="PRINTS" id="PR01487">
    <property type="entry name" value="LUXSPROTEIN"/>
</dbReference>
<feature type="binding site" evidence="14">
    <location>
        <position position="128"/>
    </location>
    <ligand>
        <name>Fe cation</name>
        <dbReference type="ChEBI" id="CHEBI:24875"/>
    </ligand>
</feature>
<evidence type="ECO:0000256" key="10">
    <source>
        <dbReference type="ARBA" id="ARBA00023239"/>
    </source>
</evidence>
<organism evidence="15 16">
    <name type="scientific">Vibrio viridaestus</name>
    <dbReference type="NCBI Taxonomy" id="2487322"/>
    <lineage>
        <taxon>Bacteria</taxon>
        <taxon>Pseudomonadati</taxon>
        <taxon>Pseudomonadota</taxon>
        <taxon>Gammaproteobacteria</taxon>
        <taxon>Vibrionales</taxon>
        <taxon>Vibrionaceae</taxon>
        <taxon>Vibrio</taxon>
    </lineage>
</organism>
<dbReference type="HAMAP" id="MF_00091">
    <property type="entry name" value="LuxS"/>
    <property type="match status" value="1"/>
</dbReference>
<dbReference type="PIRSF" id="PIRSF006160">
    <property type="entry name" value="AI2"/>
    <property type="match status" value="1"/>
</dbReference>
<dbReference type="EMBL" id="RJVQ01000004">
    <property type="protein sequence ID" value="RQW62939.1"/>
    <property type="molecule type" value="Genomic_DNA"/>
</dbReference>
<keyword evidence="8 14" id="KW-0071">Autoinducer synthesis</keyword>
<dbReference type="Proteomes" id="UP000281112">
    <property type="component" value="Unassembled WGS sequence"/>
</dbReference>
<evidence type="ECO:0000256" key="4">
    <source>
        <dbReference type="ARBA" id="ARBA00012240"/>
    </source>
</evidence>
<evidence type="ECO:0000256" key="5">
    <source>
        <dbReference type="ARBA" id="ARBA00015130"/>
    </source>
</evidence>
<dbReference type="GO" id="GO:0043768">
    <property type="term" value="F:S-ribosylhomocysteine lyase activity"/>
    <property type="evidence" value="ECO:0007669"/>
    <property type="project" value="UniProtKB-UniRule"/>
</dbReference>
<evidence type="ECO:0000256" key="6">
    <source>
        <dbReference type="ARBA" id="ARBA00022654"/>
    </source>
</evidence>
<dbReference type="GO" id="GO:0009372">
    <property type="term" value="P:quorum sensing"/>
    <property type="evidence" value="ECO:0007669"/>
    <property type="project" value="UniProtKB-UniRule"/>
</dbReference>
<keyword evidence="9 14" id="KW-0408">Iron</keyword>
<keyword evidence="10 14" id="KW-0456">Lyase</keyword>
<evidence type="ECO:0000256" key="14">
    <source>
        <dbReference type="HAMAP-Rule" id="MF_00091"/>
    </source>
</evidence>
<evidence type="ECO:0000256" key="13">
    <source>
        <dbReference type="ARBA" id="ARBA00031777"/>
    </source>
</evidence>
<keyword evidence="6 14" id="KW-0673">Quorum sensing</keyword>
<keyword evidence="7 14" id="KW-0479">Metal-binding</keyword>
<keyword evidence="16" id="KW-1185">Reference proteome</keyword>
<comment type="catalytic activity">
    <reaction evidence="1 14">
        <text>S-(5-deoxy-D-ribos-5-yl)-L-homocysteine = (S)-4,5-dihydroxypentane-2,3-dione + L-homocysteine</text>
        <dbReference type="Rhea" id="RHEA:17753"/>
        <dbReference type="ChEBI" id="CHEBI:29484"/>
        <dbReference type="ChEBI" id="CHEBI:58195"/>
        <dbReference type="ChEBI" id="CHEBI:58199"/>
        <dbReference type="EC" id="4.4.1.21"/>
    </reaction>
</comment>
<dbReference type="PANTHER" id="PTHR35799:SF1">
    <property type="entry name" value="S-RIBOSYLHOMOCYSTEINE LYASE"/>
    <property type="match status" value="1"/>
</dbReference>
<evidence type="ECO:0000256" key="2">
    <source>
        <dbReference type="ARBA" id="ARBA00007311"/>
    </source>
</evidence>
<feature type="binding site" evidence="14">
    <location>
        <position position="54"/>
    </location>
    <ligand>
        <name>Fe cation</name>
        <dbReference type="ChEBI" id="CHEBI:24875"/>
    </ligand>
</feature>
<reference evidence="15 16" key="1">
    <citation type="submission" date="2018-11" db="EMBL/GenBank/DDBJ databases">
        <title>Vibrio LJC006 sp. nov., isolated from seawater during the bloom of the enteromorpha.</title>
        <authorList>
            <person name="Liang J."/>
        </authorList>
    </citation>
    <scope>NUCLEOTIDE SEQUENCE [LARGE SCALE GENOMIC DNA]</scope>
    <source>
        <strain evidence="15 16">LJC006</strain>
    </source>
</reference>
<protein>
    <recommendedName>
        <fullName evidence="5 14">S-ribosylhomocysteine lyase</fullName>
        <ecNumber evidence="4 14">4.4.1.21</ecNumber>
    </recommendedName>
    <alternativeName>
        <fullName evidence="12 14">AI-2 synthesis protein</fullName>
    </alternativeName>
    <alternativeName>
        <fullName evidence="13 14">Autoinducer-2 production protein LuxS</fullName>
    </alternativeName>
</protein>
<comment type="function">
    <text evidence="11 14">Involved in the synthesis of autoinducer 2 (AI-2) which is secreted by bacteria and is used to communicate both the cell density and the metabolic potential of the environment. The regulation of gene expression in response to changes in cell density is called quorum sensing. Catalyzes the transformation of S-ribosylhomocysteine (RHC) to homocysteine (HC) and 4,5-dihydroxy-2,3-pentadione (DPD).</text>
</comment>
<dbReference type="GO" id="GO:0005506">
    <property type="term" value="F:iron ion binding"/>
    <property type="evidence" value="ECO:0007669"/>
    <property type="project" value="InterPro"/>
</dbReference>
<dbReference type="OrthoDB" id="9788129at2"/>
<name>A0A3N9TFM8_9VIBR</name>
<dbReference type="SUPFAM" id="SSF63411">
    <property type="entry name" value="LuxS/MPP-like metallohydrolase"/>
    <property type="match status" value="1"/>
</dbReference>
<evidence type="ECO:0000256" key="9">
    <source>
        <dbReference type="ARBA" id="ARBA00023004"/>
    </source>
</evidence>